<comment type="caution">
    <text evidence="1">The sequence shown here is derived from an EMBL/GenBank/DDBJ whole genome shotgun (WGS) entry which is preliminary data.</text>
</comment>
<gene>
    <name evidence="1" type="ORF">F4821DRAFT_259589</name>
</gene>
<dbReference type="EMBL" id="MU394312">
    <property type="protein sequence ID" value="KAI6086829.1"/>
    <property type="molecule type" value="Genomic_DNA"/>
</dbReference>
<sequence>MVDPDQMVDVKLQEGYTSRHIFSTQHEDRVSGWRLPVLSKTLNCSSKPLDRSAIALDQPPFLGAILASAYTHIDNVPVVLQDPDKNNVPLTTHSHYPVSSCQAGVQILMTNAICDLGAHSNFFDIRTGIVLDLGLGTGTDGQRNIPVPNCGADGVRGKHAMSTFPLRGQVTPLPLPAHNAGIKKAKAIQHGTISKSAAMTHPPPSTQRAGPSGPGRQEGYGPKLVGRPIPYSDYLPGLEAGSSQRAANALAPKGYPISLEVESSQAAFESSQETLEEHIQHGLGFAGCLDCHQGRAYGFKCHDDRKGRRSIRTCRSASSVPIAPSSTTQWVKPDFPSHTSLNFLSTHTPSALLGGPSAASSGRLSEFFEVDGLGVAKYTFKEVDVEEGCRPYADLAIGKEYEEHITTVMGVDKHYLWLRAEPPEQPWPLASLTRGQTSSLRVRVASAPSHGLGTPLSWMRTTTRSRIYPFLPKHASLFEKYWCLPPLLKERTPIPKKHSSFPKEHSSGLSTMTLRTYIRRTTASAVATTIATSSSNTHARIEAY</sequence>
<evidence type="ECO:0000313" key="1">
    <source>
        <dbReference type="EMBL" id="KAI6086829.1"/>
    </source>
</evidence>
<dbReference type="Proteomes" id="UP001497680">
    <property type="component" value="Unassembled WGS sequence"/>
</dbReference>
<organism evidence="1 2">
    <name type="scientific">Hypoxylon rubiginosum</name>
    <dbReference type="NCBI Taxonomy" id="110542"/>
    <lineage>
        <taxon>Eukaryota</taxon>
        <taxon>Fungi</taxon>
        <taxon>Dikarya</taxon>
        <taxon>Ascomycota</taxon>
        <taxon>Pezizomycotina</taxon>
        <taxon>Sordariomycetes</taxon>
        <taxon>Xylariomycetidae</taxon>
        <taxon>Xylariales</taxon>
        <taxon>Hypoxylaceae</taxon>
        <taxon>Hypoxylon</taxon>
    </lineage>
</organism>
<name>A0ACC0D251_9PEZI</name>
<protein>
    <submittedName>
        <fullName evidence="1">Uncharacterized protein</fullName>
    </submittedName>
</protein>
<reference evidence="1 2" key="1">
    <citation type="journal article" date="2022" name="New Phytol.">
        <title>Ecological generalism drives hyperdiversity of secondary metabolite gene clusters in xylarialean endophytes.</title>
        <authorList>
            <person name="Franco M.E.E."/>
            <person name="Wisecaver J.H."/>
            <person name="Arnold A.E."/>
            <person name="Ju Y.M."/>
            <person name="Slot J.C."/>
            <person name="Ahrendt S."/>
            <person name="Moore L.P."/>
            <person name="Eastman K.E."/>
            <person name="Scott K."/>
            <person name="Konkel Z."/>
            <person name="Mondo S.J."/>
            <person name="Kuo A."/>
            <person name="Hayes R.D."/>
            <person name="Haridas S."/>
            <person name="Andreopoulos B."/>
            <person name="Riley R."/>
            <person name="LaButti K."/>
            <person name="Pangilinan J."/>
            <person name="Lipzen A."/>
            <person name="Amirebrahimi M."/>
            <person name="Yan J."/>
            <person name="Adam C."/>
            <person name="Keymanesh K."/>
            <person name="Ng V."/>
            <person name="Louie K."/>
            <person name="Northen T."/>
            <person name="Drula E."/>
            <person name="Henrissat B."/>
            <person name="Hsieh H.M."/>
            <person name="Youens-Clark K."/>
            <person name="Lutzoni F."/>
            <person name="Miadlikowska J."/>
            <person name="Eastwood D.C."/>
            <person name="Hamelin R.C."/>
            <person name="Grigoriev I.V."/>
            <person name="U'Ren J.M."/>
        </authorList>
    </citation>
    <scope>NUCLEOTIDE SEQUENCE [LARGE SCALE GENOMIC DNA]</scope>
    <source>
        <strain evidence="1 2">ER1909</strain>
    </source>
</reference>
<evidence type="ECO:0000313" key="2">
    <source>
        <dbReference type="Proteomes" id="UP001497680"/>
    </source>
</evidence>
<accession>A0ACC0D251</accession>
<proteinExistence type="predicted"/>
<keyword evidence="2" id="KW-1185">Reference proteome</keyword>